<dbReference type="Proteomes" id="UP000297453">
    <property type="component" value="Unassembled WGS sequence"/>
</dbReference>
<reference evidence="1" key="1">
    <citation type="journal article" date="2019" name="PLoS Negl. Trop. Dis.">
        <title>Revisiting the worldwide diversity of Leptospira species in the environment.</title>
        <authorList>
            <person name="Vincent A.T."/>
            <person name="Schiettekatte O."/>
            <person name="Bourhy P."/>
            <person name="Veyrier F.J."/>
            <person name="Picardeau M."/>
        </authorList>
    </citation>
    <scope>NUCLEOTIDE SEQUENCE [LARGE SCALE GENOMIC DNA]</scope>
    <source>
        <strain evidence="1">SSS9</strain>
    </source>
</reference>
<dbReference type="AlphaFoldDB" id="A0A4R9G2F2"/>
<sequence>MRKEYNFSKSKKNTYLKKLKKPITIRVDIDTIGYFKGLSDQTGIPYQNLINLYLAECASKNKKIDLSWK</sequence>
<protein>
    <submittedName>
        <fullName evidence="1">Antitoxin</fullName>
    </submittedName>
</protein>
<dbReference type="OrthoDB" id="5297245at2"/>
<organism evidence="1 2">
    <name type="scientific">Leptospira semungkisensis</name>
    <dbReference type="NCBI Taxonomy" id="2484985"/>
    <lineage>
        <taxon>Bacteria</taxon>
        <taxon>Pseudomonadati</taxon>
        <taxon>Spirochaetota</taxon>
        <taxon>Spirochaetia</taxon>
        <taxon>Leptospirales</taxon>
        <taxon>Leptospiraceae</taxon>
        <taxon>Leptospira</taxon>
    </lineage>
</organism>
<name>A0A4R9G2F2_9LEPT</name>
<dbReference type="RefSeq" id="WP_135587155.1">
    <property type="nucleotide sequence ID" value="NZ_RQEP01000010.1"/>
</dbReference>
<proteinExistence type="predicted"/>
<evidence type="ECO:0000313" key="1">
    <source>
        <dbReference type="EMBL" id="TGK05010.1"/>
    </source>
</evidence>
<dbReference type="EMBL" id="RQEP01000010">
    <property type="protein sequence ID" value="TGK05010.1"/>
    <property type="molecule type" value="Genomic_DNA"/>
</dbReference>
<keyword evidence="2" id="KW-1185">Reference proteome</keyword>
<evidence type="ECO:0000313" key="2">
    <source>
        <dbReference type="Proteomes" id="UP000297453"/>
    </source>
</evidence>
<comment type="caution">
    <text evidence="1">The sequence shown here is derived from an EMBL/GenBank/DDBJ whole genome shotgun (WGS) entry which is preliminary data.</text>
</comment>
<accession>A0A4R9G2F2</accession>
<gene>
    <name evidence="1" type="ORF">EHO59_09210</name>
</gene>